<dbReference type="SUPFAM" id="SSF51735">
    <property type="entry name" value="NAD(P)-binding Rossmann-fold domains"/>
    <property type="match status" value="1"/>
</dbReference>
<dbReference type="Gene3D" id="3.90.25.10">
    <property type="entry name" value="UDP-galactose 4-epimerase, domain 1"/>
    <property type="match status" value="1"/>
</dbReference>
<dbReference type="PANTHER" id="PTHR47706:SF7">
    <property type="entry name" value="CIPA-LIKE, PUTATIVE (AFU_ORTHOLOGUE AFUA_1G01630)-RELATED"/>
    <property type="match status" value="1"/>
</dbReference>
<evidence type="ECO:0000313" key="4">
    <source>
        <dbReference type="EMBL" id="KIV82652.1"/>
    </source>
</evidence>
<dbReference type="InterPro" id="IPR051609">
    <property type="entry name" value="NmrA/Isoflavone_reductase-like"/>
</dbReference>
<feature type="domain" description="NmrA-like" evidence="3">
    <location>
        <begin position="6"/>
        <end position="142"/>
    </location>
</feature>
<dbReference type="CDD" id="cd05259">
    <property type="entry name" value="PCBER_SDR_a"/>
    <property type="match status" value="1"/>
</dbReference>
<evidence type="ECO:0000259" key="3">
    <source>
        <dbReference type="Pfam" id="PF05368"/>
    </source>
</evidence>
<sequence>MANHISNVAIVGAGGNSGRWMTEALLKTGKHTVTAITRLDSQSTLPDGVTTRKVDYERPETLVEALRGQDALVITLSGRSQIQQIEEKLVRAAAKAGVPWILPNEWSPDTANEDIVKDVFILKSKVATRNLVEELGKSSYISIVTGFWYEWSLALPHGFGIDLINHRATFYDEGETKISTTTWPQIGRAVAVFLSLPVKAEGTNGEACLEHLTNKVVYINSFTVSQKDMLTSALRVTGTKESDWTITKEPVRERYASGVQEWKDGKYIGLAKILYTRVFYPDGCGDFEHNKGTLNSILGLPKEDTDEATKVALERAKIGNQWG</sequence>
<dbReference type="AlphaFoldDB" id="A0A0D1YIF1"/>
<evidence type="ECO:0000313" key="5">
    <source>
        <dbReference type="Proteomes" id="UP000053599"/>
    </source>
</evidence>
<protein>
    <recommendedName>
        <fullName evidence="3">NmrA-like domain-containing protein</fullName>
    </recommendedName>
</protein>
<dbReference type="Pfam" id="PF05368">
    <property type="entry name" value="NmrA"/>
    <property type="match status" value="1"/>
</dbReference>
<dbReference type="InterPro" id="IPR045312">
    <property type="entry name" value="PCBER-like"/>
</dbReference>
<organism evidence="4 5">
    <name type="scientific">Exophiala sideris</name>
    <dbReference type="NCBI Taxonomy" id="1016849"/>
    <lineage>
        <taxon>Eukaryota</taxon>
        <taxon>Fungi</taxon>
        <taxon>Dikarya</taxon>
        <taxon>Ascomycota</taxon>
        <taxon>Pezizomycotina</taxon>
        <taxon>Eurotiomycetes</taxon>
        <taxon>Chaetothyriomycetidae</taxon>
        <taxon>Chaetothyriales</taxon>
        <taxon>Herpotrichiellaceae</taxon>
        <taxon>Exophiala</taxon>
    </lineage>
</organism>
<keyword evidence="2" id="KW-0560">Oxidoreductase</keyword>
<dbReference type="GO" id="GO:0016491">
    <property type="term" value="F:oxidoreductase activity"/>
    <property type="evidence" value="ECO:0007669"/>
    <property type="project" value="UniProtKB-KW"/>
</dbReference>
<dbReference type="Proteomes" id="UP000053599">
    <property type="component" value="Unassembled WGS sequence"/>
</dbReference>
<gene>
    <name evidence="4" type="ORF">PV11_04748</name>
</gene>
<proteinExistence type="predicted"/>
<evidence type="ECO:0000256" key="2">
    <source>
        <dbReference type="ARBA" id="ARBA00023002"/>
    </source>
</evidence>
<dbReference type="EMBL" id="KN846952">
    <property type="protein sequence ID" value="KIV82652.1"/>
    <property type="molecule type" value="Genomic_DNA"/>
</dbReference>
<evidence type="ECO:0000256" key="1">
    <source>
        <dbReference type="ARBA" id="ARBA00022857"/>
    </source>
</evidence>
<dbReference type="Gene3D" id="3.40.50.720">
    <property type="entry name" value="NAD(P)-binding Rossmann-like Domain"/>
    <property type="match status" value="1"/>
</dbReference>
<dbReference type="OrthoDB" id="9974981at2759"/>
<dbReference type="HOGENOM" id="CLU_044876_1_1_1"/>
<dbReference type="InterPro" id="IPR036291">
    <property type="entry name" value="NAD(P)-bd_dom_sf"/>
</dbReference>
<dbReference type="PANTHER" id="PTHR47706">
    <property type="entry name" value="NMRA-LIKE FAMILY PROTEIN"/>
    <property type="match status" value="1"/>
</dbReference>
<reference evidence="4 5" key="1">
    <citation type="submission" date="2015-01" db="EMBL/GenBank/DDBJ databases">
        <title>The Genome Sequence of Exophiala sideris CBS121828.</title>
        <authorList>
            <consortium name="The Broad Institute Genomics Platform"/>
            <person name="Cuomo C."/>
            <person name="de Hoog S."/>
            <person name="Gorbushina A."/>
            <person name="Stielow B."/>
            <person name="Teixiera M."/>
            <person name="Abouelleil A."/>
            <person name="Chapman S.B."/>
            <person name="Priest M."/>
            <person name="Young S.K."/>
            <person name="Wortman J."/>
            <person name="Nusbaum C."/>
            <person name="Birren B."/>
        </authorList>
    </citation>
    <scope>NUCLEOTIDE SEQUENCE [LARGE SCALE GENOMIC DNA]</scope>
    <source>
        <strain evidence="4 5">CBS 121828</strain>
    </source>
</reference>
<keyword evidence="1" id="KW-0521">NADP</keyword>
<dbReference type="STRING" id="1016849.A0A0D1YIF1"/>
<name>A0A0D1YIF1_9EURO</name>
<accession>A0A0D1YIF1</accession>
<dbReference type="InterPro" id="IPR008030">
    <property type="entry name" value="NmrA-like"/>
</dbReference>